<dbReference type="EMBL" id="BMQA01000065">
    <property type="protein sequence ID" value="GGJ60797.1"/>
    <property type="molecule type" value="Genomic_DNA"/>
</dbReference>
<sequence>MRSLRLRSGAEAPMQHAHIVTQTVRETLKEWQTRPSVLNEAAVHELVVACAARDVTALW</sequence>
<comment type="caution">
    <text evidence="1">The sequence shown here is derived from an EMBL/GenBank/DDBJ whole genome shotgun (WGS) entry which is preliminary data.</text>
</comment>
<dbReference type="AlphaFoldDB" id="A0A917P4B8"/>
<evidence type="ECO:0000313" key="2">
    <source>
        <dbReference type="Proteomes" id="UP000657574"/>
    </source>
</evidence>
<protein>
    <submittedName>
        <fullName evidence="1">Uncharacterized protein</fullName>
    </submittedName>
</protein>
<keyword evidence="2" id="KW-1185">Reference proteome</keyword>
<proteinExistence type="predicted"/>
<accession>A0A917P4B8</accession>
<organism evidence="1 2">
    <name type="scientific">Streptomyces brasiliensis</name>
    <dbReference type="NCBI Taxonomy" id="1954"/>
    <lineage>
        <taxon>Bacteria</taxon>
        <taxon>Bacillati</taxon>
        <taxon>Actinomycetota</taxon>
        <taxon>Actinomycetes</taxon>
        <taxon>Kitasatosporales</taxon>
        <taxon>Streptomycetaceae</taxon>
        <taxon>Streptomyces</taxon>
    </lineage>
</organism>
<reference evidence="1" key="2">
    <citation type="submission" date="2020-09" db="EMBL/GenBank/DDBJ databases">
        <authorList>
            <person name="Sun Q."/>
            <person name="Ohkuma M."/>
        </authorList>
    </citation>
    <scope>NUCLEOTIDE SEQUENCE</scope>
    <source>
        <strain evidence="1">JCM 3086</strain>
    </source>
</reference>
<reference evidence="1" key="1">
    <citation type="journal article" date="2014" name="Int. J. Syst. Evol. Microbiol.">
        <title>Complete genome sequence of Corynebacterium casei LMG S-19264T (=DSM 44701T), isolated from a smear-ripened cheese.</title>
        <authorList>
            <consortium name="US DOE Joint Genome Institute (JGI-PGF)"/>
            <person name="Walter F."/>
            <person name="Albersmeier A."/>
            <person name="Kalinowski J."/>
            <person name="Ruckert C."/>
        </authorList>
    </citation>
    <scope>NUCLEOTIDE SEQUENCE</scope>
    <source>
        <strain evidence="1">JCM 3086</strain>
    </source>
</reference>
<dbReference type="Proteomes" id="UP000657574">
    <property type="component" value="Unassembled WGS sequence"/>
</dbReference>
<gene>
    <name evidence="1" type="ORF">GCM10010121_084260</name>
</gene>
<name>A0A917P4B8_9ACTN</name>
<evidence type="ECO:0000313" key="1">
    <source>
        <dbReference type="EMBL" id="GGJ60797.1"/>
    </source>
</evidence>